<feature type="transmembrane region" description="Helical" evidence="10">
    <location>
        <begin position="6"/>
        <end position="29"/>
    </location>
</feature>
<evidence type="ECO:0000256" key="9">
    <source>
        <dbReference type="PROSITE-ProRule" id="PRU01193"/>
    </source>
</evidence>
<dbReference type="FunFam" id="3.10.580.10:FF:000002">
    <property type="entry name" value="Magnesium/cobalt efflux protein CorC"/>
    <property type="match status" value="1"/>
</dbReference>
<dbReference type="EMBL" id="JAHESF010000029">
    <property type="protein sequence ID" value="MBT1699773.1"/>
    <property type="molecule type" value="Genomic_DNA"/>
</dbReference>
<evidence type="ECO:0000256" key="5">
    <source>
        <dbReference type="ARBA" id="ARBA00022989"/>
    </source>
</evidence>
<evidence type="ECO:0000259" key="11">
    <source>
        <dbReference type="PROSITE" id="PS51371"/>
    </source>
</evidence>
<evidence type="ECO:0000313" key="13">
    <source>
        <dbReference type="EMBL" id="MBT1699773.1"/>
    </source>
</evidence>
<evidence type="ECO:0000256" key="10">
    <source>
        <dbReference type="SAM" id="Phobius"/>
    </source>
</evidence>
<accession>A0AAP2GQ43</accession>
<keyword evidence="6 8" id="KW-0129">CBS domain</keyword>
<proteinExistence type="predicted"/>
<dbReference type="RefSeq" id="WP_254167939.1">
    <property type="nucleotide sequence ID" value="NZ_JAHESF010000029.1"/>
</dbReference>
<organism evidence="13 14">
    <name type="scientific">Chryseosolibacter histidini</name>
    <dbReference type="NCBI Taxonomy" id="2782349"/>
    <lineage>
        <taxon>Bacteria</taxon>
        <taxon>Pseudomonadati</taxon>
        <taxon>Bacteroidota</taxon>
        <taxon>Cytophagia</taxon>
        <taxon>Cytophagales</taxon>
        <taxon>Chryseotaleaceae</taxon>
        <taxon>Chryseosolibacter</taxon>
    </lineage>
</organism>
<dbReference type="InterPro" id="IPR051676">
    <property type="entry name" value="UPF0053_domain"/>
</dbReference>
<evidence type="ECO:0000256" key="2">
    <source>
        <dbReference type="ARBA" id="ARBA00022475"/>
    </source>
</evidence>
<dbReference type="InterPro" id="IPR000644">
    <property type="entry name" value="CBS_dom"/>
</dbReference>
<feature type="transmembrane region" description="Helical" evidence="10">
    <location>
        <begin position="135"/>
        <end position="157"/>
    </location>
</feature>
<dbReference type="InterPro" id="IPR044751">
    <property type="entry name" value="Ion_transp-like_CBS"/>
</dbReference>
<feature type="domain" description="CBS" evidence="11">
    <location>
        <begin position="284"/>
        <end position="341"/>
    </location>
</feature>
<evidence type="ECO:0000256" key="8">
    <source>
        <dbReference type="PROSITE-ProRule" id="PRU00703"/>
    </source>
</evidence>
<evidence type="ECO:0000256" key="7">
    <source>
        <dbReference type="ARBA" id="ARBA00023136"/>
    </source>
</evidence>
<dbReference type="InterPro" id="IPR016169">
    <property type="entry name" value="FAD-bd_PCMH_sub2"/>
</dbReference>
<dbReference type="Gene3D" id="3.10.580.10">
    <property type="entry name" value="CBS-domain"/>
    <property type="match status" value="1"/>
</dbReference>
<dbReference type="SUPFAM" id="SSF54631">
    <property type="entry name" value="CBS-domain pair"/>
    <property type="match status" value="1"/>
</dbReference>
<dbReference type="GO" id="GO:0005886">
    <property type="term" value="C:plasma membrane"/>
    <property type="evidence" value="ECO:0007669"/>
    <property type="project" value="UniProtKB-SubCell"/>
</dbReference>
<dbReference type="PANTHER" id="PTHR43099">
    <property type="entry name" value="UPF0053 PROTEIN YRKA"/>
    <property type="match status" value="1"/>
</dbReference>
<gene>
    <name evidence="13" type="ORF">KK083_22995</name>
</gene>
<dbReference type="SMART" id="SM00116">
    <property type="entry name" value="CBS"/>
    <property type="match status" value="2"/>
</dbReference>
<name>A0AAP2GQ43_9BACT</name>
<protein>
    <submittedName>
        <fullName evidence="13">Hemolysin family protein</fullName>
    </submittedName>
</protein>
<evidence type="ECO:0000256" key="6">
    <source>
        <dbReference type="ARBA" id="ARBA00023122"/>
    </source>
</evidence>
<evidence type="ECO:0000259" key="12">
    <source>
        <dbReference type="PROSITE" id="PS51846"/>
    </source>
</evidence>
<reference evidence="13 14" key="1">
    <citation type="submission" date="2021-05" db="EMBL/GenBank/DDBJ databases">
        <title>A Polyphasic approach of four new species of the genus Ohtaekwangia: Ohtaekwangia histidinii sp. nov., Ohtaekwangia cretensis sp. nov., Ohtaekwangia indiensis sp. nov., Ohtaekwangia reichenbachii sp. nov. from diverse environment.</title>
        <authorList>
            <person name="Octaviana S."/>
        </authorList>
    </citation>
    <scope>NUCLEOTIDE SEQUENCE [LARGE SCALE GENOMIC DNA]</scope>
    <source>
        <strain evidence="13 14">PWU4</strain>
    </source>
</reference>
<dbReference type="Proteomes" id="UP001319200">
    <property type="component" value="Unassembled WGS sequence"/>
</dbReference>
<dbReference type="Gene3D" id="3.30.465.10">
    <property type="match status" value="1"/>
</dbReference>
<evidence type="ECO:0000313" key="14">
    <source>
        <dbReference type="Proteomes" id="UP001319200"/>
    </source>
</evidence>
<dbReference type="PROSITE" id="PS51371">
    <property type="entry name" value="CBS"/>
    <property type="match status" value="2"/>
</dbReference>
<dbReference type="Pfam" id="PF00571">
    <property type="entry name" value="CBS"/>
    <property type="match status" value="2"/>
</dbReference>
<dbReference type="GO" id="GO:0050660">
    <property type="term" value="F:flavin adenine dinucleotide binding"/>
    <property type="evidence" value="ECO:0007669"/>
    <property type="project" value="InterPro"/>
</dbReference>
<sequence length="435" mass="48909">MILDIFLTFFLVALNGFFVAAEFAIVKVRSSQIDLKAKEGHRMASLSRHIIANLDAYLSATQLGITIASLGLGWIGEDVVAQLVLRFFEFTGMNLGPEAAHRVALPVAFSVITVLHIVFGELAPKSYAIQPPDSTTLWLAAPLNVFYWVFKPFIWILNGFSNFILKLIGITPLKEAEVHSPEELKMMVEQGKKSGVIEARKYEIIRNAFDFAERSARQAMVPRTHVFGVSKSAPVAQIIDKILENGYSRVPVYEGTIDHIVGIIFTKDLLQRLRTGKEFPIDEIIRPAHYIASNKKLIDIMRDFQKQHIQFAIVVDEFGGTEGVITMEDILEELVGEIQDEYDSETPQIEKLDDKKFRVQGSVTLVALNERLPRPLPENDIYVTLAGMLIDIVGRIPNVGESIPYDDYVFTVLKRIKNQVILVDIVDKAKPVEEE</sequence>
<feature type="transmembrane region" description="Helical" evidence="10">
    <location>
        <begin position="103"/>
        <end position="123"/>
    </location>
</feature>
<dbReference type="PANTHER" id="PTHR43099:SF2">
    <property type="entry name" value="UPF0053 PROTEIN YRKA"/>
    <property type="match status" value="1"/>
</dbReference>
<keyword evidence="3 9" id="KW-0812">Transmembrane</keyword>
<evidence type="ECO:0000256" key="3">
    <source>
        <dbReference type="ARBA" id="ARBA00022692"/>
    </source>
</evidence>
<comment type="subcellular location">
    <subcellularLocation>
        <location evidence="1">Cell membrane</location>
        <topology evidence="1">Multi-pass membrane protein</topology>
    </subcellularLocation>
</comment>
<dbReference type="SMART" id="SM01091">
    <property type="entry name" value="CorC_HlyC"/>
    <property type="match status" value="1"/>
</dbReference>
<keyword evidence="14" id="KW-1185">Reference proteome</keyword>
<dbReference type="SUPFAM" id="SSF56176">
    <property type="entry name" value="FAD-binding/transporter-associated domain-like"/>
    <property type="match status" value="1"/>
</dbReference>
<keyword evidence="4" id="KW-0677">Repeat</keyword>
<feature type="transmembrane region" description="Helical" evidence="10">
    <location>
        <begin position="50"/>
        <end position="75"/>
    </location>
</feature>
<dbReference type="AlphaFoldDB" id="A0AAP2GQ43"/>
<keyword evidence="5 9" id="KW-1133">Transmembrane helix</keyword>
<dbReference type="CDD" id="cd04590">
    <property type="entry name" value="CBS_pair_CorC_HlyC_assoc"/>
    <property type="match status" value="1"/>
</dbReference>
<evidence type="ECO:0000256" key="1">
    <source>
        <dbReference type="ARBA" id="ARBA00004651"/>
    </source>
</evidence>
<dbReference type="PROSITE" id="PS51846">
    <property type="entry name" value="CNNM"/>
    <property type="match status" value="1"/>
</dbReference>
<feature type="domain" description="CNNM transmembrane" evidence="12">
    <location>
        <begin position="1"/>
        <end position="201"/>
    </location>
</feature>
<keyword evidence="7 9" id="KW-0472">Membrane</keyword>
<dbReference type="InterPro" id="IPR002550">
    <property type="entry name" value="CNNM"/>
</dbReference>
<comment type="caution">
    <text evidence="13">The sequence shown here is derived from an EMBL/GenBank/DDBJ whole genome shotgun (WGS) entry which is preliminary data.</text>
</comment>
<dbReference type="Pfam" id="PF01595">
    <property type="entry name" value="CNNM"/>
    <property type="match status" value="1"/>
</dbReference>
<dbReference type="InterPro" id="IPR005170">
    <property type="entry name" value="Transptr-assoc_dom"/>
</dbReference>
<dbReference type="InterPro" id="IPR046342">
    <property type="entry name" value="CBS_dom_sf"/>
</dbReference>
<feature type="domain" description="CBS" evidence="11">
    <location>
        <begin position="220"/>
        <end position="283"/>
    </location>
</feature>
<keyword evidence="2" id="KW-1003">Cell membrane</keyword>
<dbReference type="InterPro" id="IPR036318">
    <property type="entry name" value="FAD-bd_PCMH-like_sf"/>
</dbReference>
<evidence type="ECO:0000256" key="4">
    <source>
        <dbReference type="ARBA" id="ARBA00022737"/>
    </source>
</evidence>
<dbReference type="Pfam" id="PF03471">
    <property type="entry name" value="CorC_HlyC"/>
    <property type="match status" value="1"/>
</dbReference>